<keyword evidence="9" id="KW-1185">Reference proteome</keyword>
<evidence type="ECO:0000256" key="4">
    <source>
        <dbReference type="ARBA" id="ARBA00013198"/>
    </source>
</evidence>
<comment type="function">
    <text evidence="6">Hydrolysis of 6-phosphogluconolactone to 6-phosphogluconate.</text>
</comment>
<dbReference type="FunFam" id="3.40.50.1360:FF:000005">
    <property type="entry name" value="6-phosphogluconolactonase"/>
    <property type="match status" value="1"/>
</dbReference>
<dbReference type="EC" id="3.1.1.31" evidence="4 6"/>
<dbReference type="Proteomes" id="UP000472277">
    <property type="component" value="Chromosome 32"/>
</dbReference>
<dbReference type="GO" id="GO:0017057">
    <property type="term" value="F:6-phosphogluconolactonase activity"/>
    <property type="evidence" value="ECO:0007669"/>
    <property type="project" value="UniProtKB-UniRule"/>
</dbReference>
<reference evidence="8" key="1">
    <citation type="submission" date="2025-08" db="UniProtKB">
        <authorList>
            <consortium name="Ensembl"/>
        </authorList>
    </citation>
    <scope>IDENTIFICATION</scope>
</reference>
<dbReference type="PANTHER" id="PTHR11054:SF0">
    <property type="entry name" value="6-PHOSPHOGLUCONOLACTONASE"/>
    <property type="match status" value="1"/>
</dbReference>
<evidence type="ECO:0000256" key="2">
    <source>
        <dbReference type="ARBA" id="ARBA00004961"/>
    </source>
</evidence>
<organism evidence="8 9">
    <name type="scientific">Salmo trutta</name>
    <name type="common">Brown trout</name>
    <dbReference type="NCBI Taxonomy" id="8032"/>
    <lineage>
        <taxon>Eukaryota</taxon>
        <taxon>Metazoa</taxon>
        <taxon>Chordata</taxon>
        <taxon>Craniata</taxon>
        <taxon>Vertebrata</taxon>
        <taxon>Euteleostomi</taxon>
        <taxon>Actinopterygii</taxon>
        <taxon>Neopterygii</taxon>
        <taxon>Teleostei</taxon>
        <taxon>Protacanthopterygii</taxon>
        <taxon>Salmoniformes</taxon>
        <taxon>Salmonidae</taxon>
        <taxon>Salmoninae</taxon>
        <taxon>Salmo</taxon>
    </lineage>
</organism>
<evidence type="ECO:0000256" key="3">
    <source>
        <dbReference type="ARBA" id="ARBA00010662"/>
    </source>
</evidence>
<name>A0A673YJU0_SALTR</name>
<evidence type="ECO:0000256" key="1">
    <source>
        <dbReference type="ARBA" id="ARBA00000832"/>
    </source>
</evidence>
<dbReference type="FunCoup" id="A0A673YJU0">
    <property type="interactions" value="2183"/>
</dbReference>
<comment type="similarity">
    <text evidence="3 6">Belongs to the glucosamine/galactosamine-6-phosphate isomerase family. 6-phosphogluconolactonase subfamily.</text>
</comment>
<accession>A0A673YJU0</accession>
<dbReference type="GO" id="GO:0005975">
    <property type="term" value="P:carbohydrate metabolic process"/>
    <property type="evidence" value="ECO:0007669"/>
    <property type="project" value="UniProtKB-UniRule"/>
</dbReference>
<protein>
    <recommendedName>
        <fullName evidence="4 6">6-phosphogluconolactonase</fullName>
        <shortName evidence="6">6PGL</shortName>
        <ecNumber evidence="4 6">3.1.1.31</ecNumber>
    </recommendedName>
</protein>
<dbReference type="SUPFAM" id="SSF100950">
    <property type="entry name" value="NagB/RpiA/CoA transferase-like"/>
    <property type="match status" value="1"/>
</dbReference>
<dbReference type="InParanoid" id="A0A673YJU0"/>
<dbReference type="InterPro" id="IPR039104">
    <property type="entry name" value="6PGL"/>
</dbReference>
<dbReference type="Gene3D" id="3.40.50.1360">
    <property type="match status" value="1"/>
</dbReference>
<dbReference type="CDD" id="cd01400">
    <property type="entry name" value="6PGL"/>
    <property type="match status" value="1"/>
</dbReference>
<evidence type="ECO:0000256" key="5">
    <source>
        <dbReference type="ARBA" id="ARBA00022801"/>
    </source>
</evidence>
<dbReference type="Pfam" id="PF01182">
    <property type="entry name" value="Glucosamine_iso"/>
    <property type="match status" value="1"/>
</dbReference>
<dbReference type="OMA" id="YQLFEFE"/>
<gene>
    <name evidence="8" type="primary">PGLS</name>
    <name evidence="8" type="synonym">pgls</name>
</gene>
<dbReference type="GO" id="GO:0006098">
    <property type="term" value="P:pentose-phosphate shunt"/>
    <property type="evidence" value="ECO:0007669"/>
    <property type="project" value="UniProtKB-UniPathway"/>
</dbReference>
<reference evidence="8" key="2">
    <citation type="submission" date="2025-09" db="UniProtKB">
        <authorList>
            <consortium name="Ensembl"/>
        </authorList>
    </citation>
    <scope>IDENTIFICATION</scope>
</reference>
<dbReference type="InterPro" id="IPR006148">
    <property type="entry name" value="Glc/Gal-6P_isomerase"/>
</dbReference>
<feature type="domain" description="Glucosamine/galactosamine-6-phosphate isomerase" evidence="7">
    <location>
        <begin position="65"/>
        <end position="284"/>
    </location>
</feature>
<sequence>MSCPNFNDHDTHTFSVACMSPLLVHWLILKQLFFDKHQVRLIVHQVYCLHKTVRMSGRRVVVFPSAAELGPALAHLVASRADKALLDHGRFSLGLSGGSLVSMLSKELPALPDLDCSHWLAGFCDERLVPFDDGESTYGLYKNQLFSKINIPDSGVLAIDPSLSVQECAEDYARKLKEAFPKEDIPVFDLLLLGMGPDGHTCSLFPDHPLLEETQKIVAPISDSPKPPPQRVTMTFPMVNLARCVVFVSTGGSKAPVLKQVLEGGEGPALPAARVVPSHGELFWLIDEPAAASLTLQVERPGSAAKL</sequence>
<dbReference type="GeneTree" id="ENSGT00550000075110"/>
<keyword evidence="5 6" id="KW-0378">Hydrolase</keyword>
<evidence type="ECO:0000256" key="6">
    <source>
        <dbReference type="RuleBase" id="RU365095"/>
    </source>
</evidence>
<comment type="catalytic activity">
    <reaction evidence="1 6">
        <text>6-phospho-D-glucono-1,5-lactone + H2O = 6-phospho-D-gluconate + H(+)</text>
        <dbReference type="Rhea" id="RHEA:12556"/>
        <dbReference type="ChEBI" id="CHEBI:15377"/>
        <dbReference type="ChEBI" id="CHEBI:15378"/>
        <dbReference type="ChEBI" id="CHEBI:57955"/>
        <dbReference type="ChEBI" id="CHEBI:58759"/>
        <dbReference type="EC" id="3.1.1.31"/>
    </reaction>
</comment>
<dbReference type="Ensembl" id="ENSSTUT00000036331.1">
    <property type="protein sequence ID" value="ENSSTUP00000034767.1"/>
    <property type="gene ID" value="ENSSTUG00000014837.1"/>
</dbReference>
<comment type="pathway">
    <text evidence="2 6">Carbohydrate degradation; pentose phosphate pathway; D-ribulose 5-phosphate from D-glucose 6-phosphate (oxidative stage): step 2/3.</text>
</comment>
<proteinExistence type="inferred from homology"/>
<dbReference type="PANTHER" id="PTHR11054">
    <property type="entry name" value="6-PHOSPHOGLUCONOLACTONASE"/>
    <property type="match status" value="1"/>
</dbReference>
<evidence type="ECO:0000313" key="9">
    <source>
        <dbReference type="Proteomes" id="UP000472277"/>
    </source>
</evidence>
<evidence type="ECO:0000259" key="7">
    <source>
        <dbReference type="Pfam" id="PF01182"/>
    </source>
</evidence>
<dbReference type="UniPathway" id="UPA00115">
    <property type="reaction ID" value="UER00409"/>
</dbReference>
<dbReference type="NCBIfam" id="TIGR01198">
    <property type="entry name" value="pgl"/>
    <property type="match status" value="1"/>
</dbReference>
<dbReference type="AlphaFoldDB" id="A0A673YJU0"/>
<dbReference type="InterPro" id="IPR037171">
    <property type="entry name" value="NagB/RpiA_transferase-like"/>
</dbReference>
<dbReference type="InterPro" id="IPR005900">
    <property type="entry name" value="6-phosphogluconolactonase_DevB"/>
</dbReference>
<evidence type="ECO:0000313" key="8">
    <source>
        <dbReference type="Ensembl" id="ENSSTUP00000034767.1"/>
    </source>
</evidence>